<dbReference type="InterPro" id="IPR056823">
    <property type="entry name" value="TEN-like_YD-shell"/>
</dbReference>
<feature type="compositionally biased region" description="Basic and acidic residues" evidence="2">
    <location>
        <begin position="1814"/>
        <end position="1823"/>
    </location>
</feature>
<organism evidence="5 6">
    <name type="scientific">Actinokineospora guangxiensis</name>
    <dbReference type="NCBI Taxonomy" id="1490288"/>
    <lineage>
        <taxon>Bacteria</taxon>
        <taxon>Bacillati</taxon>
        <taxon>Actinomycetota</taxon>
        <taxon>Actinomycetes</taxon>
        <taxon>Pseudonocardiales</taxon>
        <taxon>Pseudonocardiaceae</taxon>
        <taxon>Actinokineospora</taxon>
    </lineage>
</organism>
<feature type="domain" description="Hint" evidence="4">
    <location>
        <begin position="1967"/>
        <end position="2070"/>
    </location>
</feature>
<name>A0ABW0EFM5_9PSEU</name>
<dbReference type="Gene3D" id="2.180.10.10">
    <property type="entry name" value="RHS repeat-associated core"/>
    <property type="match status" value="2"/>
</dbReference>
<feature type="chain" id="PRO_5045535234" evidence="3">
    <location>
        <begin position="27"/>
        <end position="2235"/>
    </location>
</feature>
<dbReference type="Gene3D" id="2.170.16.10">
    <property type="entry name" value="Hedgehog/Intein (Hint) domain"/>
    <property type="match status" value="1"/>
</dbReference>
<dbReference type="PANTHER" id="PTHR32305:SF17">
    <property type="entry name" value="TRNA NUCLEASE WAPA"/>
    <property type="match status" value="1"/>
</dbReference>
<protein>
    <submittedName>
        <fullName evidence="5">RHS repeat-associated core domain-containing protein</fullName>
    </submittedName>
</protein>
<dbReference type="PANTHER" id="PTHR32305">
    <property type="match status" value="1"/>
</dbReference>
<evidence type="ECO:0000256" key="1">
    <source>
        <dbReference type="ARBA" id="ARBA00022737"/>
    </source>
</evidence>
<dbReference type="NCBIfam" id="TIGR01643">
    <property type="entry name" value="YD_repeat_2x"/>
    <property type="match status" value="3"/>
</dbReference>
<keyword evidence="1" id="KW-0677">Repeat</keyword>
<evidence type="ECO:0000256" key="3">
    <source>
        <dbReference type="SAM" id="SignalP"/>
    </source>
</evidence>
<dbReference type="InterPro" id="IPR036844">
    <property type="entry name" value="Hint_dom_sf"/>
</dbReference>
<keyword evidence="6" id="KW-1185">Reference proteome</keyword>
<gene>
    <name evidence="5" type="ORF">ACFPM7_04005</name>
</gene>
<feature type="compositionally biased region" description="Low complexity" evidence="2">
    <location>
        <begin position="1829"/>
        <end position="1841"/>
    </location>
</feature>
<dbReference type="InterPro" id="IPR022385">
    <property type="entry name" value="Rhs_assc_core"/>
</dbReference>
<dbReference type="Pfam" id="PF07591">
    <property type="entry name" value="PT-HINT"/>
    <property type="match status" value="1"/>
</dbReference>
<evidence type="ECO:0000259" key="4">
    <source>
        <dbReference type="SMART" id="SM00306"/>
    </source>
</evidence>
<feature type="signal peptide" evidence="3">
    <location>
        <begin position="1"/>
        <end position="26"/>
    </location>
</feature>
<dbReference type="NCBIfam" id="TIGR03696">
    <property type="entry name" value="Rhs_assc_core"/>
    <property type="match status" value="1"/>
</dbReference>
<dbReference type="InterPro" id="IPR030934">
    <property type="entry name" value="Intein_C"/>
</dbReference>
<dbReference type="RefSeq" id="WP_378243929.1">
    <property type="nucleotide sequence ID" value="NZ_JBHSKF010000002.1"/>
</dbReference>
<keyword evidence="3" id="KW-0732">Signal</keyword>
<dbReference type="SMART" id="SM00306">
    <property type="entry name" value="HintN"/>
    <property type="match status" value="1"/>
</dbReference>
<dbReference type="CDD" id="cd00081">
    <property type="entry name" value="Hint"/>
    <property type="match status" value="1"/>
</dbReference>
<accession>A0ABW0EFM5</accession>
<evidence type="ECO:0000256" key="2">
    <source>
        <dbReference type="SAM" id="MobiDB-lite"/>
    </source>
</evidence>
<dbReference type="InterPro" id="IPR006530">
    <property type="entry name" value="YD"/>
</dbReference>
<feature type="region of interest" description="Disordered" evidence="2">
    <location>
        <begin position="1814"/>
        <end position="1851"/>
    </location>
</feature>
<dbReference type="InterPro" id="IPR031325">
    <property type="entry name" value="RHS_repeat"/>
</dbReference>
<dbReference type="PROSITE" id="PS50818">
    <property type="entry name" value="INTEIN_C_TER"/>
    <property type="match status" value="1"/>
</dbReference>
<dbReference type="InterPro" id="IPR050708">
    <property type="entry name" value="T6SS_VgrG/RHS"/>
</dbReference>
<dbReference type="SUPFAM" id="SSF51294">
    <property type="entry name" value="Hedgehog/intein (Hint) domain"/>
    <property type="match status" value="1"/>
</dbReference>
<comment type="caution">
    <text evidence="5">The sequence shown here is derived from an EMBL/GenBank/DDBJ whole genome shotgun (WGS) entry which is preliminary data.</text>
</comment>
<dbReference type="InterPro" id="IPR003587">
    <property type="entry name" value="Hint_dom_N"/>
</dbReference>
<evidence type="ECO:0000313" key="6">
    <source>
        <dbReference type="Proteomes" id="UP001596157"/>
    </source>
</evidence>
<evidence type="ECO:0000313" key="5">
    <source>
        <dbReference type="EMBL" id="MFC5286202.1"/>
    </source>
</evidence>
<dbReference type="EMBL" id="JBHSKF010000002">
    <property type="protein sequence ID" value="MFC5286202.1"/>
    <property type="molecule type" value="Genomic_DNA"/>
</dbReference>
<proteinExistence type="predicted"/>
<reference evidence="6" key="1">
    <citation type="journal article" date="2019" name="Int. J. Syst. Evol. Microbiol.">
        <title>The Global Catalogue of Microorganisms (GCM) 10K type strain sequencing project: providing services to taxonomists for standard genome sequencing and annotation.</title>
        <authorList>
            <consortium name="The Broad Institute Genomics Platform"/>
            <consortium name="The Broad Institute Genome Sequencing Center for Infectious Disease"/>
            <person name="Wu L."/>
            <person name="Ma J."/>
        </authorList>
    </citation>
    <scope>NUCLEOTIDE SEQUENCE [LARGE SCALE GENOMIC DNA]</scope>
    <source>
        <strain evidence="6">CCUG 59778</strain>
    </source>
</reference>
<dbReference type="Pfam" id="PF05593">
    <property type="entry name" value="RHS_repeat"/>
    <property type="match status" value="2"/>
</dbReference>
<dbReference type="Proteomes" id="UP001596157">
    <property type="component" value="Unassembled WGS sequence"/>
</dbReference>
<dbReference type="Pfam" id="PF25023">
    <property type="entry name" value="TEN_YD-shell"/>
    <property type="match status" value="1"/>
</dbReference>
<sequence>MRYTLLKSAAVVAVMAVAATTVTAVAAPVPAEARDAGPGVSKERSVPGKALAVKVPPRAELPNHVPSTVAWPAAGKAELVSGGAQATSGAPVRISRAAAKVTVETFGREVARKARVDGVVMKVSGAAGGSVTVDLDYKGFAGAYGGDYGSRLTFTQYPACLLSTPEKPECRQGTPLKSANNARDKRLTAAVPLTAGPTRQRSTGTVVVASAGGSGSGGDYSATDLAPSGSWSAGTSSGDFTYSIPMTMPTAPAGPAPQLALAYSSGSLDGRTSATNNQASWVGDGWDLSAGGFIERGYTACSDDPGNQGGTQVGDLCWKDLPDEELTVSLGGLSGKFVKDTATGKFRPEKDDGSRIEKLTGAVNGDDNGEHWKVTTIDGTQYFLGLNQLPGWTSGKPVTKSVFTMPVFGNNAGEPCHQSAYANSVCTQAYRWNVDLVVDRHGNAMAFYYDTEINHYKRAGQQGTDTPYVAAGRINRIEYGLRSNALHAPAPARVVFDVAERCLPSGAITCAPAQLTEANAAHWPDVPFDRICAAGEDCAQRYSPAFFTRKRLTKVRTQTHDGTEHVDVDSWALRQQFPGAAGTEPSLWLAGVTRTGHTGGTAALPEITFGGLAMANRVDATEGLLPLTRYRIVRVTGDAGAVTEVVYADRDCVRGTRMPANPHTNTMRCYPVYWTPPGAQEPVLDWFHKYVVKEISEDSVTGGPQEIITNYEYPGGGAWHYDENDDADAAERTWSLWRGYGLVRTIQGAVGSTRTISEVRYLRGMDEDVLPNGGKRDVHVTDGDGGTIEDDDRLAGFERETLLHSGGQVVSATVNTPQLIETANDGAESAYMVRTQQTETRSRQENGQWRRTSTATTFNSLGLATREDVAGDVAVTGDETCSETTYLSDSATWMLSYASRVRTIAKPCSAWPGTEDDVVTDVRSSYDGQAHGTAPTRGVVTTSERWTGGSTYQVVSTTEVDAYGRVTKSTDADGGETLSSYEPATGVPHTYRVTSPNGWVTTTVRDTARGLVLAEIGINGERSDLAYDPLGRLTAVWKPGRSKADGKSANALYAYQYRTDGPTVVTSQSLRENETYAVSYDLYDGFLRPRQSQTPSAIGGRLVSDTFYDSRGNVVRTHNAMYNLDAPAPQLFTVANDGLIPNKTVTDYDDLSRPLELVQYTSGVEVSRTKTRYSGDNTYTTPPSGGVAVGVIKNANGAIVERREYHQHSANGVYGPSATYDSTRFAYSPRGQTSKVTDAQGNEWTYEYDKLSRKIADTDPDRGRTTYAYDALDQLVSTTDARGKTLAYEYDSIGRKIGQYEGSLTGTKLASWTYDTLRKGALTSSTRHIGQDAYTTRVDNYDNLGRPTKTSVVIPSAEGLLADTYSFEASFSAVNGQLLSEKMPAAGGLAAENVIHTYDANGLPNSTYGLNTYASDHQYSPFGETLLLAMGVSPRRAWLKNTFEEGTRRLTNVLITRNTSATTTAQAVNRSLSYDPAGNITRISDVPVGGPADTQCFEYDHLQRMKSSWTPSSGNCAAAKSVAALGGSARYWHDYTFDTIGNRTTKTSHATAGTTTETYEVPTSGPASVRPHAVNAVVRVGPNGTARDEFTYDAAGNTVTRKIGGDTQTLEWNAEGRLTKAVEADGDESTYVYDANGNRLIKREPTGKILYLPGHEVIALAGATTTTGKRYYKHAGETVALRTSVAGLTYMFGDHNGTDTTNIAPGSGAGSMFVSRRNSDPFGVPRGTQPSFWPDDKGLVDGVKDTTGLTSIGAREYDPVTGRFISVDPLIDMADSQRMNAYAYANNSPVTFTDPTGLNFSCMEGILRCGKDGGRERAAEKEKKRQKKQVVQQQSRKQAASEAGISEPEMRQLEEDAASDKGFWGVMKEELPEIIGDLTGLSDIRDCFTNFDIWACAGLIPVGRLFKLAANIGKVIGAVHKALKWEERVSKARARLSGVYRRTEDLVRQGMAKLDDVADTAGATCKRHSFPPGTRILLADGSTKPIETVVVGDRVLATDPHGRTTSSQSVTATWLHSDEPDRTTLMVKSSASAKPEVVSATDWHPFWVDNKKSWAAISDVAAGDDLVSHSGQRLRVVEAWKSRVVGVVHDLTIDRVHSYYVMAGRSSVLVHNCGTPTDDDAVPGIVWRSLARGEDPAVGLRARDVSADSVSPLSHVAGAKRTPWVSTSKLPSVAFDKYNGGHGVVAIDLSRVVGTVEDVSSGFPGKGRIDAYAKRDQEVLIFGEVPADAIVGYWP</sequence>